<dbReference type="InterPro" id="IPR044929">
    <property type="entry name" value="DNA/RNA_non-sp_Endonuclease_sf"/>
</dbReference>
<evidence type="ECO:0000313" key="3">
    <source>
        <dbReference type="Proteomes" id="UP001277471"/>
    </source>
</evidence>
<evidence type="ECO:0000259" key="1">
    <source>
        <dbReference type="Pfam" id="PF01223"/>
    </source>
</evidence>
<evidence type="ECO:0000313" key="2">
    <source>
        <dbReference type="EMBL" id="MDX5950246.1"/>
    </source>
</evidence>
<keyword evidence="2" id="KW-0378">Hydrolase</keyword>
<protein>
    <submittedName>
        <fullName evidence="2">DNA/RNA non-specific endonuclease</fullName>
    </submittedName>
</protein>
<feature type="domain" description="DNA/RNA non-specific endonuclease/pyrophosphatase/phosphodiesterase" evidence="1">
    <location>
        <begin position="3"/>
        <end position="78"/>
    </location>
</feature>
<dbReference type="GO" id="GO:0004519">
    <property type="term" value="F:endonuclease activity"/>
    <property type="evidence" value="ECO:0007669"/>
    <property type="project" value="UniProtKB-KW"/>
</dbReference>
<proteinExistence type="predicted"/>
<dbReference type="EMBL" id="JAWXYC010000001">
    <property type="protein sequence ID" value="MDX5950246.1"/>
    <property type="molecule type" value="Genomic_DNA"/>
</dbReference>
<dbReference type="RefSeq" id="WP_143265690.1">
    <property type="nucleotide sequence ID" value="NZ_CP033315.1"/>
</dbReference>
<reference evidence="2 3" key="1">
    <citation type="submission" date="2023-11" db="EMBL/GenBank/DDBJ databases">
        <title>MicrobeMod: A computational toolkit for identifying prokaryotic methylation and restriction-modification with nanopore sequencing.</title>
        <authorList>
            <person name="Crits-Christoph A."/>
            <person name="Kang S.C."/>
            <person name="Lee H."/>
            <person name="Ostrov N."/>
        </authorList>
    </citation>
    <scope>NUCLEOTIDE SEQUENCE [LARGE SCALE GENOMIC DNA]</scope>
    <source>
        <strain evidence="2 3">ATCC 29145</strain>
    </source>
</reference>
<accession>A0ABU4P0F3</accession>
<keyword evidence="2" id="KW-0255">Endonuclease</keyword>
<keyword evidence="3" id="KW-1185">Reference proteome</keyword>
<dbReference type="Gene3D" id="3.40.570.10">
    <property type="entry name" value="Extracellular Endonuclease, subunit A"/>
    <property type="match status" value="1"/>
</dbReference>
<dbReference type="Pfam" id="PF01223">
    <property type="entry name" value="Endonuclease_NS"/>
    <property type="match status" value="1"/>
</dbReference>
<comment type="caution">
    <text evidence="2">The sequence shown here is derived from an EMBL/GenBank/DDBJ whole genome shotgun (WGS) entry which is preliminary data.</text>
</comment>
<keyword evidence="2" id="KW-0540">Nuclease</keyword>
<name>A0ABU4P0F3_AZOBR</name>
<gene>
    <name evidence="2" type="ORF">SIM66_03380</name>
</gene>
<dbReference type="InterPro" id="IPR044925">
    <property type="entry name" value="His-Me_finger_sf"/>
</dbReference>
<sequence>MTTELYVVTGPVFQGQSLQRINGRVLVPSHAFKAVYDPQRRQAAAYLVENVTTKAHRVLSIAELEQLTGVAVFPGLPEAVRAIAMPLPDPKPRRRS</sequence>
<dbReference type="Proteomes" id="UP001277471">
    <property type="component" value="Unassembled WGS sequence"/>
</dbReference>
<dbReference type="SUPFAM" id="SSF54060">
    <property type="entry name" value="His-Me finger endonucleases"/>
    <property type="match status" value="1"/>
</dbReference>
<dbReference type="InterPro" id="IPR001604">
    <property type="entry name" value="Endo_G_ENPP1-like_dom"/>
</dbReference>
<organism evidence="2 3">
    <name type="scientific">Azospirillum brasilense</name>
    <dbReference type="NCBI Taxonomy" id="192"/>
    <lineage>
        <taxon>Bacteria</taxon>
        <taxon>Pseudomonadati</taxon>
        <taxon>Pseudomonadota</taxon>
        <taxon>Alphaproteobacteria</taxon>
        <taxon>Rhodospirillales</taxon>
        <taxon>Azospirillaceae</taxon>
        <taxon>Azospirillum</taxon>
    </lineage>
</organism>
<dbReference type="GeneID" id="56448060"/>